<gene>
    <name evidence="1" type="ORF">GCM10012275_53100</name>
</gene>
<dbReference type="Proteomes" id="UP000637578">
    <property type="component" value="Unassembled WGS sequence"/>
</dbReference>
<organism evidence="1 2">
    <name type="scientific">Longimycelium tulufanense</name>
    <dbReference type="NCBI Taxonomy" id="907463"/>
    <lineage>
        <taxon>Bacteria</taxon>
        <taxon>Bacillati</taxon>
        <taxon>Actinomycetota</taxon>
        <taxon>Actinomycetes</taxon>
        <taxon>Pseudonocardiales</taxon>
        <taxon>Pseudonocardiaceae</taxon>
        <taxon>Longimycelium</taxon>
    </lineage>
</organism>
<reference evidence="1" key="2">
    <citation type="submission" date="2020-09" db="EMBL/GenBank/DDBJ databases">
        <authorList>
            <person name="Sun Q."/>
            <person name="Zhou Y."/>
        </authorList>
    </citation>
    <scope>NUCLEOTIDE SEQUENCE</scope>
    <source>
        <strain evidence="1">CGMCC 4.5737</strain>
    </source>
</reference>
<keyword evidence="2" id="KW-1185">Reference proteome</keyword>
<name>A0A8J3CGW5_9PSEU</name>
<sequence length="103" mass="11272">MSVRTAADRMTSDRTRHIAHRTGARTWRLSWLPDREVPAGHAITGLLLAEKVARDKLTPQGRHSALIMDWAADLGLTAEEAITRIWTMPHVIQAAPEQAGGAG</sequence>
<accession>A0A8J3CGW5</accession>
<reference evidence="1" key="1">
    <citation type="journal article" date="2014" name="Int. J. Syst. Evol. Microbiol.">
        <title>Complete genome sequence of Corynebacterium casei LMG S-19264T (=DSM 44701T), isolated from a smear-ripened cheese.</title>
        <authorList>
            <consortium name="US DOE Joint Genome Institute (JGI-PGF)"/>
            <person name="Walter F."/>
            <person name="Albersmeier A."/>
            <person name="Kalinowski J."/>
            <person name="Ruckert C."/>
        </authorList>
    </citation>
    <scope>NUCLEOTIDE SEQUENCE</scope>
    <source>
        <strain evidence="1">CGMCC 4.5737</strain>
    </source>
</reference>
<dbReference type="EMBL" id="BMMK01000035">
    <property type="protein sequence ID" value="GGM75768.1"/>
    <property type="molecule type" value="Genomic_DNA"/>
</dbReference>
<protein>
    <submittedName>
        <fullName evidence="1">Uncharacterized protein</fullName>
    </submittedName>
</protein>
<evidence type="ECO:0000313" key="2">
    <source>
        <dbReference type="Proteomes" id="UP000637578"/>
    </source>
</evidence>
<dbReference type="RefSeq" id="WP_189061153.1">
    <property type="nucleotide sequence ID" value="NZ_BMMK01000035.1"/>
</dbReference>
<proteinExistence type="predicted"/>
<evidence type="ECO:0000313" key="1">
    <source>
        <dbReference type="EMBL" id="GGM75768.1"/>
    </source>
</evidence>
<dbReference type="AlphaFoldDB" id="A0A8J3CGW5"/>
<comment type="caution">
    <text evidence="1">The sequence shown here is derived from an EMBL/GenBank/DDBJ whole genome shotgun (WGS) entry which is preliminary data.</text>
</comment>